<evidence type="ECO:0000313" key="1">
    <source>
        <dbReference type="EMBL" id="AGE61011.1"/>
    </source>
</evidence>
<keyword evidence="2" id="KW-1185">Reference proteome</keyword>
<dbReference type="InterPro" id="IPR006522">
    <property type="entry name" value="Phage_virion_morphogenesis"/>
</dbReference>
<dbReference type="Proteomes" id="UP000011291">
    <property type="component" value="Segment"/>
</dbReference>
<accession>M1IEV6</accession>
<name>M1IEV6_9CAUD</name>
<sequence>MSNVNMMISVDLNNVPENLARAARQVSDFKIPLRQSAVYMEGSISRRFSSGGGSQGKWKRLSPATIRRHPHRSGGTPLSDTGRLKQSVTSGAVKQYSPKQLRYTLGANVKYAKVHNFGGGRIPARPFMYTDAKDRQEVVKIFTEFLRGVANQ</sequence>
<reference evidence="1 2" key="1">
    <citation type="journal article" date="2013" name="Virology">
        <title>Genomic characterization of six novel Bacillus pumilus bacteriophages.</title>
        <authorList>
            <person name="Lorenz L."/>
            <person name="Lins B."/>
            <person name="Barrett J."/>
            <person name="Montgomery A."/>
            <person name="Trapani S."/>
            <person name="Schindler A."/>
            <person name="Christie G.E."/>
            <person name="Cresawn S.G."/>
            <person name="Temple L."/>
        </authorList>
    </citation>
    <scope>NUCLEOTIDE SEQUENCE [LARGE SCALE GENOMIC DNA]</scope>
</reference>
<dbReference type="EMBL" id="KC330683">
    <property type="protein sequence ID" value="AGE61011.1"/>
    <property type="molecule type" value="Genomic_DNA"/>
</dbReference>
<dbReference type="Pfam" id="PF05069">
    <property type="entry name" value="Phage_tail_S"/>
    <property type="match status" value="1"/>
</dbReference>
<dbReference type="GeneID" id="14697344"/>
<dbReference type="RefSeq" id="YP_007517639.1">
    <property type="nucleotide sequence ID" value="NC_020480.1"/>
</dbReference>
<organism evidence="1 2">
    <name type="scientific">Bacillus phage Finn</name>
    <dbReference type="NCBI Taxonomy" id="2884419"/>
    <lineage>
        <taxon>Viruses</taxon>
        <taxon>Duplodnaviria</taxon>
        <taxon>Heunggongvirae</taxon>
        <taxon>Uroviricota</taxon>
        <taxon>Caudoviricetes</taxon>
        <taxon>Ehrlichviridae</taxon>
        <taxon>Andromedavirus</taxon>
        <taxon>Andromedavirus finn</taxon>
    </lineage>
</organism>
<evidence type="ECO:0000313" key="2">
    <source>
        <dbReference type="Proteomes" id="UP000011291"/>
    </source>
</evidence>
<dbReference type="KEGG" id="vg:14697344"/>
<proteinExistence type="predicted"/>
<gene>
    <name evidence="1" type="ORF">FINN_18</name>
</gene>
<protein>
    <submittedName>
        <fullName evidence="1">Phage virion morphogenesis protein</fullName>
    </submittedName>
</protein>